<dbReference type="Proteomes" id="UP000309997">
    <property type="component" value="Unassembled WGS sequence"/>
</dbReference>
<proteinExistence type="predicted"/>
<gene>
    <name evidence="1" type="ORF">D5086_009327</name>
</gene>
<reference evidence="1 2" key="1">
    <citation type="journal article" date="2024" name="Plant Biotechnol. J.">
        <title>Genome and CRISPR/Cas9 system of a widespread forest tree (Populus alba) in the world.</title>
        <authorList>
            <person name="Liu Y.J."/>
            <person name="Jiang P.F."/>
            <person name="Han X.M."/>
            <person name="Li X.Y."/>
            <person name="Wang H.M."/>
            <person name="Wang Y.J."/>
            <person name="Wang X.X."/>
            <person name="Zeng Q.Y."/>
        </authorList>
    </citation>
    <scope>NUCLEOTIDE SEQUENCE [LARGE SCALE GENOMIC DNA]</scope>
    <source>
        <strain evidence="2">cv. PAL-ZL1</strain>
    </source>
</reference>
<organism evidence="1 2">
    <name type="scientific">Populus alba</name>
    <name type="common">White poplar</name>
    <dbReference type="NCBI Taxonomy" id="43335"/>
    <lineage>
        <taxon>Eukaryota</taxon>
        <taxon>Viridiplantae</taxon>
        <taxon>Streptophyta</taxon>
        <taxon>Embryophyta</taxon>
        <taxon>Tracheophyta</taxon>
        <taxon>Spermatophyta</taxon>
        <taxon>Magnoliopsida</taxon>
        <taxon>eudicotyledons</taxon>
        <taxon>Gunneridae</taxon>
        <taxon>Pentapetalae</taxon>
        <taxon>rosids</taxon>
        <taxon>fabids</taxon>
        <taxon>Malpighiales</taxon>
        <taxon>Salicaceae</taxon>
        <taxon>Saliceae</taxon>
        <taxon>Populus</taxon>
    </lineage>
</organism>
<keyword evidence="2" id="KW-1185">Reference proteome</keyword>
<name>A0ACC4CJH1_POPAL</name>
<sequence>MLGSAQPLEGARSFLAVRIQTPQNLVDHLVVVVVISLGIVNILSLNRLETTTSIHTQQHRQVVVVFWALTFGWQAFDMACKPFLDKALSAMSKSDPNRDPDGDADFADRKEKGSLSESDAFFSDENPTIA</sequence>
<evidence type="ECO:0000313" key="2">
    <source>
        <dbReference type="Proteomes" id="UP000309997"/>
    </source>
</evidence>
<dbReference type="EMBL" id="RCHU02000004">
    <property type="protein sequence ID" value="KAL3597690.1"/>
    <property type="molecule type" value="Genomic_DNA"/>
</dbReference>
<evidence type="ECO:0000313" key="1">
    <source>
        <dbReference type="EMBL" id="KAL3597690.1"/>
    </source>
</evidence>
<protein>
    <submittedName>
        <fullName evidence="1">Uncharacterized protein</fullName>
    </submittedName>
</protein>
<accession>A0ACC4CJH1</accession>
<comment type="caution">
    <text evidence="1">The sequence shown here is derived from an EMBL/GenBank/DDBJ whole genome shotgun (WGS) entry which is preliminary data.</text>
</comment>